<evidence type="ECO:0000313" key="2">
    <source>
        <dbReference type="EMBL" id="KAF6168008.1"/>
    </source>
</evidence>
<sequence length="243" mass="26817">MSSNQIGDEPFILAEHARQVFNSKDQKDPDWSVVLDVPGKVYVEEEICIASKQHDITDIDIGQQNNEALYESEVFFPEEVNVVIEKSLNLYHFIVPSTSWLALFAHSSELKFDSHQAVTVPPDFYVPDAAAAASQTNCHLCQLTSRIRNISTTSTSSRPIFTNFISPFSPRKSGYGACKGSWSGDLAMVVGRPFNRVSYGGGDAYSVGAITVMKAYYKLNLNFICSLLIVLTTQILGMVGLEC</sequence>
<dbReference type="EMBL" id="JACGCM010000706">
    <property type="protein sequence ID" value="KAF6168008.1"/>
    <property type="molecule type" value="Genomic_DNA"/>
</dbReference>
<dbReference type="Proteomes" id="UP000541444">
    <property type="component" value="Unassembled WGS sequence"/>
</dbReference>
<comment type="caution">
    <text evidence="2">The sequence shown here is derived from an EMBL/GenBank/DDBJ whole genome shotgun (WGS) entry which is preliminary data.</text>
</comment>
<accession>A0A7J7NM43</accession>
<protein>
    <submittedName>
        <fullName evidence="2">Uncharacterized protein</fullName>
    </submittedName>
</protein>
<name>A0A7J7NM43_9MAGN</name>
<evidence type="ECO:0000256" key="1">
    <source>
        <dbReference type="SAM" id="Phobius"/>
    </source>
</evidence>
<dbReference type="AlphaFoldDB" id="A0A7J7NM43"/>
<keyword evidence="3" id="KW-1185">Reference proteome</keyword>
<organism evidence="2 3">
    <name type="scientific">Kingdonia uniflora</name>
    <dbReference type="NCBI Taxonomy" id="39325"/>
    <lineage>
        <taxon>Eukaryota</taxon>
        <taxon>Viridiplantae</taxon>
        <taxon>Streptophyta</taxon>
        <taxon>Embryophyta</taxon>
        <taxon>Tracheophyta</taxon>
        <taxon>Spermatophyta</taxon>
        <taxon>Magnoliopsida</taxon>
        <taxon>Ranunculales</taxon>
        <taxon>Circaeasteraceae</taxon>
        <taxon>Kingdonia</taxon>
    </lineage>
</organism>
<keyword evidence="1" id="KW-0472">Membrane</keyword>
<keyword evidence="1" id="KW-1133">Transmembrane helix</keyword>
<proteinExistence type="predicted"/>
<evidence type="ECO:0000313" key="3">
    <source>
        <dbReference type="Proteomes" id="UP000541444"/>
    </source>
</evidence>
<dbReference type="OrthoDB" id="9986677at2759"/>
<feature type="transmembrane region" description="Helical" evidence="1">
    <location>
        <begin position="221"/>
        <end position="241"/>
    </location>
</feature>
<reference evidence="2 3" key="1">
    <citation type="journal article" date="2020" name="IScience">
        <title>Genome Sequencing of the Endangered Kingdonia uniflora (Circaeasteraceae, Ranunculales) Reveals Potential Mechanisms of Evolutionary Specialization.</title>
        <authorList>
            <person name="Sun Y."/>
            <person name="Deng T."/>
            <person name="Zhang A."/>
            <person name="Moore M.J."/>
            <person name="Landis J.B."/>
            <person name="Lin N."/>
            <person name="Zhang H."/>
            <person name="Zhang X."/>
            <person name="Huang J."/>
            <person name="Zhang X."/>
            <person name="Sun H."/>
            <person name="Wang H."/>
        </authorList>
    </citation>
    <scope>NUCLEOTIDE SEQUENCE [LARGE SCALE GENOMIC DNA]</scope>
    <source>
        <strain evidence="2">TB1705</strain>
        <tissue evidence="2">Leaf</tissue>
    </source>
</reference>
<gene>
    <name evidence="2" type="ORF">GIB67_020117</name>
</gene>
<keyword evidence="1" id="KW-0812">Transmembrane</keyword>